<sequence length="241" mass="25891">MPARVHPGAHQLGVEPRGEHRGLQHDAVGLAWIDAHHHSGSDVHGAQSDRRPRSAVGPIQGGAGVTSAQCRGGVVRCFRRASDCFGDWIVDPSVWAGGRIPPEARHQQVLDLGHPGADTHVLGQVDAILTEYGIRYIKWDHNRVHALSFRAITALFGHAGIEWDITEATPAERAAHGSGGAGRADRPGEPRREPAGVGDCAAQTTRRGPCWVSRSWATPTSSSKSRRSPRCSTSTSSTERR</sequence>
<feature type="region of interest" description="Disordered" evidence="1">
    <location>
        <begin position="1"/>
        <end position="20"/>
    </location>
</feature>
<accession>A0A4R8VYR3</accession>
<dbReference type="InterPro" id="IPR013785">
    <property type="entry name" value="Aldolase_TIM"/>
</dbReference>
<feature type="region of interest" description="Disordered" evidence="1">
    <location>
        <begin position="171"/>
        <end position="241"/>
    </location>
</feature>
<dbReference type="Gene3D" id="3.20.20.70">
    <property type="entry name" value="Aldolase class I"/>
    <property type="match status" value="1"/>
</dbReference>
<evidence type="ECO:0000313" key="3">
    <source>
        <dbReference type="Proteomes" id="UP000297907"/>
    </source>
</evidence>
<reference evidence="2 3" key="1">
    <citation type="submission" date="2019-03" db="EMBL/GenBank/DDBJ databases">
        <title>Genomics of glacier-inhabiting Cryobacterium strains.</title>
        <authorList>
            <person name="Liu Q."/>
            <person name="Xin Y.-H."/>
        </authorList>
    </citation>
    <scope>NUCLEOTIDE SEQUENCE [LARGE SCALE GENOMIC DNA]</scope>
    <source>
        <strain evidence="2 3">RHLS22-1</strain>
    </source>
</reference>
<keyword evidence="3" id="KW-1185">Reference proteome</keyword>
<protein>
    <submittedName>
        <fullName evidence="2">Uncharacterized protein</fullName>
    </submittedName>
</protein>
<dbReference type="InterPro" id="IPR017853">
    <property type="entry name" value="GH"/>
</dbReference>
<gene>
    <name evidence="2" type="ORF">E3O42_15185</name>
</gene>
<dbReference type="AlphaFoldDB" id="A0A4R8VYR3"/>
<name>A0A4R8VYR3_9MICO</name>
<feature type="region of interest" description="Disordered" evidence="1">
    <location>
        <begin position="39"/>
        <end position="64"/>
    </location>
</feature>
<dbReference type="SUPFAM" id="SSF51445">
    <property type="entry name" value="(Trans)glycosidases"/>
    <property type="match status" value="1"/>
</dbReference>
<proteinExistence type="predicted"/>
<dbReference type="Pfam" id="PF02065">
    <property type="entry name" value="Melibiase"/>
    <property type="match status" value="1"/>
</dbReference>
<comment type="caution">
    <text evidence="2">The sequence shown here is derived from an EMBL/GenBank/DDBJ whole genome shotgun (WGS) entry which is preliminary data.</text>
</comment>
<feature type="compositionally biased region" description="Basic and acidic residues" evidence="1">
    <location>
        <begin position="39"/>
        <end position="52"/>
    </location>
</feature>
<feature type="compositionally biased region" description="Basic and acidic residues" evidence="1">
    <location>
        <begin position="183"/>
        <end position="194"/>
    </location>
</feature>
<dbReference type="Proteomes" id="UP000297907">
    <property type="component" value="Unassembled WGS sequence"/>
</dbReference>
<feature type="compositionally biased region" description="Low complexity" evidence="1">
    <location>
        <begin position="230"/>
        <end position="241"/>
    </location>
</feature>
<evidence type="ECO:0000313" key="2">
    <source>
        <dbReference type="EMBL" id="TFB98707.1"/>
    </source>
</evidence>
<organism evidence="2 3">
    <name type="scientific">Cryobacterium adonitolivorans</name>
    <dbReference type="NCBI Taxonomy" id="1259189"/>
    <lineage>
        <taxon>Bacteria</taxon>
        <taxon>Bacillati</taxon>
        <taxon>Actinomycetota</taxon>
        <taxon>Actinomycetes</taxon>
        <taxon>Micrococcales</taxon>
        <taxon>Microbacteriaceae</taxon>
        <taxon>Cryobacterium</taxon>
    </lineage>
</organism>
<dbReference type="EMBL" id="SOFL01000049">
    <property type="protein sequence ID" value="TFB98707.1"/>
    <property type="molecule type" value="Genomic_DNA"/>
</dbReference>
<dbReference type="OrthoDB" id="9758822at2"/>
<evidence type="ECO:0000256" key="1">
    <source>
        <dbReference type="SAM" id="MobiDB-lite"/>
    </source>
</evidence>